<protein>
    <submittedName>
        <fullName evidence="3">Uncharacterized protein LOC116222868</fullName>
    </submittedName>
</protein>
<feature type="region of interest" description="Disordered" evidence="1">
    <location>
        <begin position="293"/>
        <end position="341"/>
    </location>
</feature>
<sequence>MAEPNVYWPATAGAAQEATEVEQLCHSNPILNQALIRIRDLLGEEAGEIDTTMKSLSPNIQSDIERARWMIRTHLSGNLTDREVRINKARIEKRYTALEEERTELLCLLTDQRDEFEMEKIAVERERVQEKMVWDQYMKEREVVLLSSVTSVMIKRERVMEELRNQVETKCANNPRGMEGSAAGNAPMKDYCGTRRKGCFRKYGSIWNINPQGPVTANGMCECGRHTDNKEMSPAAAKGRGTLQVCPEREVIPPQHSDPRNGGRQSDIIAEEIRQKDLQLIAKLEKRVREAEQKKQAKAGLKAKKAEQNRRKKETKNPARMQDNGNDVTPREPAEPNELKIVEPVRKEKRKGHGILRRMGWYTHKRGTKLNKTVTSL</sequence>
<evidence type="ECO:0000313" key="3">
    <source>
        <dbReference type="RefSeq" id="XP_031433770.2"/>
    </source>
</evidence>
<gene>
    <name evidence="3" type="primary">LOC116222868</name>
</gene>
<accession>A0A6P8GFR2</accession>
<dbReference type="AlphaFoldDB" id="A0A6P8GFR2"/>
<evidence type="ECO:0000313" key="2">
    <source>
        <dbReference type="Proteomes" id="UP000515152"/>
    </source>
</evidence>
<keyword evidence="2" id="KW-1185">Reference proteome</keyword>
<dbReference type="GeneID" id="116222868"/>
<name>A0A6P8GFR2_CLUHA</name>
<dbReference type="Proteomes" id="UP000515152">
    <property type="component" value="Chromosome 12"/>
</dbReference>
<proteinExistence type="predicted"/>
<reference evidence="3" key="1">
    <citation type="submission" date="2025-08" db="UniProtKB">
        <authorList>
            <consortium name="RefSeq"/>
        </authorList>
    </citation>
    <scope>IDENTIFICATION</scope>
</reference>
<dbReference type="RefSeq" id="XP_031433770.2">
    <property type="nucleotide sequence ID" value="XM_031577910.2"/>
</dbReference>
<dbReference type="KEGG" id="char:116222868"/>
<organism evidence="2 3">
    <name type="scientific">Clupea harengus</name>
    <name type="common">Atlantic herring</name>
    <dbReference type="NCBI Taxonomy" id="7950"/>
    <lineage>
        <taxon>Eukaryota</taxon>
        <taxon>Metazoa</taxon>
        <taxon>Chordata</taxon>
        <taxon>Craniata</taxon>
        <taxon>Vertebrata</taxon>
        <taxon>Euteleostomi</taxon>
        <taxon>Actinopterygii</taxon>
        <taxon>Neopterygii</taxon>
        <taxon>Teleostei</taxon>
        <taxon>Clupei</taxon>
        <taxon>Clupeiformes</taxon>
        <taxon>Clupeoidei</taxon>
        <taxon>Clupeidae</taxon>
        <taxon>Clupea</taxon>
    </lineage>
</organism>
<evidence type="ECO:0000256" key="1">
    <source>
        <dbReference type="SAM" id="MobiDB-lite"/>
    </source>
</evidence>
<feature type="compositionally biased region" description="Basic and acidic residues" evidence="1">
    <location>
        <begin position="329"/>
        <end position="341"/>
    </location>
</feature>